<sequence>MLFLSAITCIPLLTGGCADGGADLALGGTGEGTRIERRANDAANADLAAAGAPNVLRVRSASGQPIANQPLQFGRPFVQGEIPQCPRVLINGVLAEASQVDVKSRHGDGSVRFAVVSAVLPAVSPSGDLSVSFTDGPCAAPAGLSPSEMLAPGFDFDARMTLNGGDAGKASARDILSRGHYTLWTQGPVVTTAIIADHAGKSSDMGSDAYKSLRPVFEVQFWPSIAKTRVRVILEATDTEKVQNQTYDLSVQTGASSPVTVMTASGVNHNFMSRWSRVFWTGGAPAGVDIDYGLAYLARTQALPNYDASIRLTDSTKQSTLDAWAAAPKGLFEKGLWQKDMTVAGGRPDLGPYPKWMVSWLYDGSAALKDVALGQADLAASWPMHLREGNAAKFADRGRTLSALGRPLSGYARPTLAYTSLGYNYTRAADRVNVVGERSGNGWVPDIAHQPQPFFIPYLLTGEHFYYEQLQFWAGFSLLDTSGNGYGEYCYSRNVSPEYLAVNGQLRGIAWGFRMLSEAAWAAADADKAAHTWLRDAVEDTITRFEGARGVVRGENTSRPDWQWANSKGDCTAGRLSGENPLRYWERGNTAYGSTNSVARYEATWQYSFMMYSLNRAYELGFPAHALREWFAPFFVNAANYGGLIGYHLADYKIPVLDAQTGTFYSSWDALHAEYAGYDLNTRWAPSSKPNSNSSNNLDQGYATAALTALAGTAGLPGSDAAWESFASSHYAGWGWATNPKWAILPRGMGSEHARPSLPVPPSFTSGSGSRPWAATPIAARPPSSQPPSPPAQSTPGGSSDATSEESPASDPETGALPAWLSSAKVFEWRAVPGSRLEETEAWTGYKGAAGNMGKAGILSYSGGVIRTKTSELFIAGGGHLDYAGNEIFSIGLASDSPVWTRRIDPSTSTPWDTSYYPDGRPASRHTYRNLAYSEALDRIIFFGGAPWGNQPIATNLVDTFDPNTNEYGPPNLITSAPRTIGGPVGTGMAANGDFYIHQFKDNHLYKWQQSSNTWFDLGPKGTTQYDTPYAVDTKRNRLFRIPWGSYPARIYDLQNAGALSNVELRGPAAPSIDQGASLVYDPVVDVYWLWKRNDANLYRIDAETFEATVQPVDGILPKVAYKDARHRIYGRFNYVPKLRGLVFMLDHETDVMFIRTAP</sequence>
<proteinExistence type="predicted"/>
<feature type="compositionally biased region" description="Pro residues" evidence="1">
    <location>
        <begin position="784"/>
        <end position="793"/>
    </location>
</feature>
<evidence type="ECO:0000313" key="3">
    <source>
        <dbReference type="Proteomes" id="UP000532440"/>
    </source>
</evidence>
<dbReference type="Proteomes" id="UP000532440">
    <property type="component" value="Unassembled WGS sequence"/>
</dbReference>
<keyword evidence="3" id="KW-1185">Reference proteome</keyword>
<accession>A0A7W8HDM4</accession>
<comment type="caution">
    <text evidence="2">The sequence shown here is derived from an EMBL/GenBank/DDBJ whole genome shotgun (WGS) entry which is preliminary data.</text>
</comment>
<organism evidence="2 3">
    <name type="scientific">Quisquiliibacterium transsilvanicum</name>
    <dbReference type="NCBI Taxonomy" id="1549638"/>
    <lineage>
        <taxon>Bacteria</taxon>
        <taxon>Pseudomonadati</taxon>
        <taxon>Pseudomonadota</taxon>
        <taxon>Betaproteobacteria</taxon>
        <taxon>Burkholderiales</taxon>
        <taxon>Burkholderiaceae</taxon>
        <taxon>Quisquiliibacterium</taxon>
    </lineage>
</organism>
<feature type="region of interest" description="Disordered" evidence="1">
    <location>
        <begin position="751"/>
        <end position="816"/>
    </location>
</feature>
<dbReference type="AlphaFoldDB" id="A0A7W8HDM4"/>
<name>A0A7W8HDM4_9BURK</name>
<evidence type="ECO:0000256" key="1">
    <source>
        <dbReference type="SAM" id="MobiDB-lite"/>
    </source>
</evidence>
<dbReference type="EMBL" id="JACHGB010000001">
    <property type="protein sequence ID" value="MBB5270035.1"/>
    <property type="molecule type" value="Genomic_DNA"/>
</dbReference>
<evidence type="ECO:0000313" key="2">
    <source>
        <dbReference type="EMBL" id="MBB5270035.1"/>
    </source>
</evidence>
<dbReference type="RefSeq" id="WP_183963110.1">
    <property type="nucleotide sequence ID" value="NZ_BAABEW010000003.1"/>
</dbReference>
<gene>
    <name evidence="2" type="ORF">HNQ70_000019</name>
</gene>
<reference evidence="2 3" key="1">
    <citation type="submission" date="2020-08" db="EMBL/GenBank/DDBJ databases">
        <title>Genomic Encyclopedia of Type Strains, Phase IV (KMG-IV): sequencing the most valuable type-strain genomes for metagenomic binning, comparative biology and taxonomic classification.</title>
        <authorList>
            <person name="Goeker M."/>
        </authorList>
    </citation>
    <scope>NUCLEOTIDE SEQUENCE [LARGE SCALE GENOMIC DNA]</scope>
    <source>
        <strain evidence="2 3">DSM 29781</strain>
    </source>
</reference>
<protein>
    <submittedName>
        <fullName evidence="2">Uncharacterized protein</fullName>
    </submittedName>
</protein>